<keyword evidence="2" id="KW-0678">Repressor</keyword>
<feature type="binding site" evidence="7">
    <location>
        <position position="149"/>
    </location>
    <ligand>
        <name>Zn(2+)</name>
        <dbReference type="ChEBI" id="CHEBI:29105"/>
    </ligand>
</feature>
<dbReference type="InterPro" id="IPR002481">
    <property type="entry name" value="FUR"/>
</dbReference>
<dbReference type="SUPFAM" id="SSF46785">
    <property type="entry name" value="Winged helix' DNA-binding domain"/>
    <property type="match status" value="1"/>
</dbReference>
<evidence type="ECO:0000313" key="9">
    <source>
        <dbReference type="EMBL" id="BBL69477.1"/>
    </source>
</evidence>
<keyword evidence="3 7" id="KW-0862">Zinc</keyword>
<dbReference type="Proteomes" id="UP000824988">
    <property type="component" value="Chromosome"/>
</dbReference>
<proteinExistence type="inferred from homology"/>
<dbReference type="InterPro" id="IPR036390">
    <property type="entry name" value="WH_DNA-bd_sf"/>
</dbReference>
<evidence type="ECO:0000256" key="2">
    <source>
        <dbReference type="ARBA" id="ARBA00022491"/>
    </source>
</evidence>
<dbReference type="GO" id="GO:1900376">
    <property type="term" value="P:regulation of secondary metabolite biosynthetic process"/>
    <property type="evidence" value="ECO:0007669"/>
    <property type="project" value="TreeGrafter"/>
</dbReference>
<dbReference type="EMBL" id="AP019782">
    <property type="protein sequence ID" value="BBL69477.1"/>
    <property type="molecule type" value="Genomic_DNA"/>
</dbReference>
<dbReference type="KEGG" id="moz:MoryE10_00830"/>
<dbReference type="GO" id="GO:0005829">
    <property type="term" value="C:cytosol"/>
    <property type="evidence" value="ECO:0007669"/>
    <property type="project" value="TreeGrafter"/>
</dbReference>
<keyword evidence="4" id="KW-0805">Transcription regulation</keyword>
<name>A0A8D4VMW1_9GAMM</name>
<dbReference type="GO" id="GO:0008270">
    <property type="term" value="F:zinc ion binding"/>
    <property type="evidence" value="ECO:0007669"/>
    <property type="project" value="TreeGrafter"/>
</dbReference>
<sequence>MTVAAVHDHQCCIDKALACADNLCAQRDVRFTPIRRRVLELIWRSHEAVKAYDLLDQLRSFEAAAKPATVYRALDFLLEQGLIHRVESLNAFIGCNHAEQRHELLLLLCERCHRVEELTAPAVMEALAQELAEANFAASHKALEIHGLCRHCAMAA</sequence>
<comment type="similarity">
    <text evidence="1">Belongs to the Fur family.</text>
</comment>
<dbReference type="Pfam" id="PF01475">
    <property type="entry name" value="FUR"/>
    <property type="match status" value="1"/>
</dbReference>
<evidence type="ECO:0000256" key="6">
    <source>
        <dbReference type="ARBA" id="ARBA00023163"/>
    </source>
</evidence>
<feature type="binding site" evidence="8">
    <location>
        <position position="125"/>
    </location>
    <ligand>
        <name>Fe cation</name>
        <dbReference type="ChEBI" id="CHEBI:24875"/>
    </ligand>
</feature>
<gene>
    <name evidence="9" type="ORF">MoryE10_00830</name>
</gene>
<dbReference type="RefSeq" id="WP_054774722.1">
    <property type="nucleotide sequence ID" value="NZ_AP019782.1"/>
</dbReference>
<evidence type="ECO:0000256" key="1">
    <source>
        <dbReference type="ARBA" id="ARBA00007957"/>
    </source>
</evidence>
<dbReference type="GO" id="GO:0003700">
    <property type="term" value="F:DNA-binding transcription factor activity"/>
    <property type="evidence" value="ECO:0007669"/>
    <property type="project" value="InterPro"/>
</dbReference>
<dbReference type="Gene3D" id="1.10.10.10">
    <property type="entry name" value="Winged helix-like DNA-binding domain superfamily/Winged helix DNA-binding domain"/>
    <property type="match status" value="1"/>
</dbReference>
<dbReference type="InterPro" id="IPR036388">
    <property type="entry name" value="WH-like_DNA-bd_sf"/>
</dbReference>
<dbReference type="InterPro" id="IPR043135">
    <property type="entry name" value="Fur_C"/>
</dbReference>
<evidence type="ECO:0000256" key="5">
    <source>
        <dbReference type="ARBA" id="ARBA00023125"/>
    </source>
</evidence>
<dbReference type="PANTHER" id="PTHR33202:SF6">
    <property type="entry name" value="ZINC UPTAKE REGULATION PROTEIN"/>
    <property type="match status" value="1"/>
</dbReference>
<evidence type="ECO:0000313" key="10">
    <source>
        <dbReference type="Proteomes" id="UP000824988"/>
    </source>
</evidence>
<reference evidence="9" key="1">
    <citation type="submission" date="2019-06" db="EMBL/GenBank/DDBJ databases">
        <title>Complete genome sequence of Methylogaea oryzae strain JCM16910.</title>
        <authorList>
            <person name="Asakawa S."/>
        </authorList>
    </citation>
    <scope>NUCLEOTIDE SEQUENCE</scope>
    <source>
        <strain evidence="9">E10</strain>
    </source>
</reference>
<dbReference type="FunFam" id="1.10.10.10:FF:000137">
    <property type="entry name" value="Zinc uptake transcriptional repressor"/>
    <property type="match status" value="1"/>
</dbReference>
<evidence type="ECO:0000256" key="4">
    <source>
        <dbReference type="ARBA" id="ARBA00023015"/>
    </source>
</evidence>
<feature type="binding site" evidence="7">
    <location>
        <position position="109"/>
    </location>
    <ligand>
        <name>Zn(2+)</name>
        <dbReference type="ChEBI" id="CHEBI:29105"/>
    </ligand>
</feature>
<organism evidence="9 10">
    <name type="scientific">Methylogaea oryzae</name>
    <dbReference type="NCBI Taxonomy" id="1295382"/>
    <lineage>
        <taxon>Bacteria</taxon>
        <taxon>Pseudomonadati</taxon>
        <taxon>Pseudomonadota</taxon>
        <taxon>Gammaproteobacteria</taxon>
        <taxon>Methylococcales</taxon>
        <taxon>Methylococcaceae</taxon>
        <taxon>Methylogaea</taxon>
    </lineage>
</organism>
<dbReference type="GO" id="GO:0045892">
    <property type="term" value="P:negative regulation of DNA-templated transcription"/>
    <property type="evidence" value="ECO:0007669"/>
    <property type="project" value="TreeGrafter"/>
</dbReference>
<keyword evidence="6" id="KW-0804">Transcription</keyword>
<comment type="cofactor">
    <cofactor evidence="7">
        <name>Zn(2+)</name>
        <dbReference type="ChEBI" id="CHEBI:29105"/>
    </cofactor>
    <text evidence="7">Binds 1 zinc ion per subunit.</text>
</comment>
<dbReference type="GO" id="GO:0000976">
    <property type="term" value="F:transcription cis-regulatory region binding"/>
    <property type="evidence" value="ECO:0007669"/>
    <property type="project" value="TreeGrafter"/>
</dbReference>
<feature type="binding site" evidence="7">
    <location>
        <position position="152"/>
    </location>
    <ligand>
        <name>Zn(2+)</name>
        <dbReference type="ChEBI" id="CHEBI:29105"/>
    </ligand>
</feature>
<protein>
    <submittedName>
        <fullName evidence="9">Transcriptional repressor</fullName>
    </submittedName>
</protein>
<dbReference type="PANTHER" id="PTHR33202">
    <property type="entry name" value="ZINC UPTAKE REGULATION PROTEIN"/>
    <property type="match status" value="1"/>
</dbReference>
<evidence type="ECO:0000256" key="8">
    <source>
        <dbReference type="PIRSR" id="PIRSR602481-2"/>
    </source>
</evidence>
<keyword evidence="5" id="KW-0238">DNA-binding</keyword>
<keyword evidence="10" id="KW-1185">Reference proteome</keyword>
<keyword evidence="8" id="KW-0408">Iron</keyword>
<keyword evidence="7" id="KW-0479">Metal-binding</keyword>
<feature type="binding site" evidence="7">
    <location>
        <position position="112"/>
    </location>
    <ligand>
        <name>Zn(2+)</name>
        <dbReference type="ChEBI" id="CHEBI:29105"/>
    </ligand>
</feature>
<accession>A0A8D4VMW1</accession>
<comment type="cofactor">
    <cofactor evidence="8">
        <name>Mn(2+)</name>
        <dbReference type="ChEBI" id="CHEBI:29035"/>
    </cofactor>
    <cofactor evidence="8">
        <name>Fe(2+)</name>
        <dbReference type="ChEBI" id="CHEBI:29033"/>
    </cofactor>
    <text evidence="8">Binds 1 Mn(2+) or Fe(2+) ion per subunit.</text>
</comment>
<dbReference type="AlphaFoldDB" id="A0A8D4VMW1"/>
<evidence type="ECO:0000256" key="7">
    <source>
        <dbReference type="PIRSR" id="PIRSR602481-1"/>
    </source>
</evidence>
<evidence type="ECO:0000256" key="3">
    <source>
        <dbReference type="ARBA" id="ARBA00022833"/>
    </source>
</evidence>
<dbReference type="Gene3D" id="3.30.1490.190">
    <property type="match status" value="1"/>
</dbReference>